<dbReference type="GO" id="GO:0005524">
    <property type="term" value="F:ATP binding"/>
    <property type="evidence" value="ECO:0007669"/>
    <property type="project" value="UniProtKB-KW"/>
</dbReference>
<dbReference type="PANTHER" id="PTHR35894">
    <property type="entry name" value="GENERAL SECRETION PATHWAY PROTEIN A-RELATED"/>
    <property type="match status" value="1"/>
</dbReference>
<evidence type="ECO:0000256" key="1">
    <source>
        <dbReference type="SAM" id="MobiDB-lite"/>
    </source>
</evidence>
<keyword evidence="2" id="KW-0067">ATP-binding</keyword>
<dbReference type="SUPFAM" id="SSF52540">
    <property type="entry name" value="P-loop containing nucleoside triphosphate hydrolases"/>
    <property type="match status" value="1"/>
</dbReference>
<keyword evidence="2" id="KW-0547">Nucleotide-binding</keyword>
<dbReference type="Proteomes" id="UP000604381">
    <property type="component" value="Unassembled WGS sequence"/>
</dbReference>
<reference evidence="2" key="1">
    <citation type="submission" date="2020-10" db="EMBL/GenBank/DDBJ databases">
        <title>An improved Amphimedon queenslandica hologenome assembly reveals how three proteobacterial symbionts can extend the metabolic phenotypic of their marine sponge host.</title>
        <authorList>
            <person name="Degnan B."/>
            <person name="Degnan S."/>
            <person name="Xiang X."/>
        </authorList>
    </citation>
    <scope>NUCLEOTIDE SEQUENCE</scope>
    <source>
        <strain evidence="2">AqS2</strain>
    </source>
</reference>
<name>A0A930UD66_9GAMM</name>
<evidence type="ECO:0000313" key="3">
    <source>
        <dbReference type="Proteomes" id="UP000604381"/>
    </source>
</evidence>
<dbReference type="PANTHER" id="PTHR35894:SF1">
    <property type="entry name" value="PHOSPHORIBULOKINASE _ URIDINE KINASE FAMILY"/>
    <property type="match status" value="1"/>
</dbReference>
<proteinExistence type="predicted"/>
<accession>A0A930UD66</accession>
<evidence type="ECO:0000313" key="2">
    <source>
        <dbReference type="EMBL" id="MBF2735735.1"/>
    </source>
</evidence>
<protein>
    <submittedName>
        <fullName evidence="2">ATP-binding protein</fullName>
    </submittedName>
</protein>
<sequence>MIAKRKASPRNPFKAGAGSRPLLAGREKETETLTEMLSLLCGKREKWRGPLASESLPPIRIIGPHGAGKTALLDWTRRQAEEWGIHCVSCTSLKAEGIEFFLQKLVANALGGPIKLLHLYAVLVVKASERLGSGKRRLAEPSYMDWMGVGLRRRPLLLLLDDAQDYDLRLLSNVLCSSHVLIGRGWPLGLVMTTTPGLDDHLLKDKYLADYLFYRRRLLIGPLSEAATRTALQKPFEQEGVTVAPDALAAMAAQTDSYPHFIQLVGRKVWEAMEEAGRKDVDVELVRRIEGQVQEGKRFIYAQAYERLDDNGLIPYACQVMELLERKGGKAHEDAVTDALIAANDEVDEDRAEEIYAILQEDGFIWTDDDETTPCIPSLFSYCRDKQQENKAS</sequence>
<dbReference type="EMBL" id="JADHEI010000050">
    <property type="protein sequence ID" value="MBF2735735.1"/>
    <property type="molecule type" value="Genomic_DNA"/>
</dbReference>
<comment type="caution">
    <text evidence="2">The sequence shown here is derived from an EMBL/GenBank/DDBJ whole genome shotgun (WGS) entry which is preliminary data.</text>
</comment>
<dbReference type="AlphaFoldDB" id="A0A930UD66"/>
<keyword evidence="3" id="KW-1185">Reference proteome</keyword>
<dbReference type="InterPro" id="IPR052026">
    <property type="entry name" value="ExeA_AAA_ATPase_DNA-bind"/>
</dbReference>
<feature type="region of interest" description="Disordered" evidence="1">
    <location>
        <begin position="1"/>
        <end position="25"/>
    </location>
</feature>
<gene>
    <name evidence="2" type="ORF">ISN26_06660</name>
</gene>
<organism evidence="2 3">
    <name type="scientific">Candidatus Amphirhobacter heronislandensis</name>
    <dbReference type="NCBI Taxonomy" id="1732024"/>
    <lineage>
        <taxon>Bacteria</taxon>
        <taxon>Pseudomonadati</taxon>
        <taxon>Pseudomonadota</taxon>
        <taxon>Gammaproteobacteria</taxon>
        <taxon>Candidatus Tethybacterales</taxon>
        <taxon>Candidatus Tethybacteraceae</taxon>
        <taxon>Candidatus Amphirhobacter</taxon>
    </lineage>
</organism>
<dbReference type="InterPro" id="IPR027417">
    <property type="entry name" value="P-loop_NTPase"/>
</dbReference>